<organism evidence="8 9">
    <name type="scientific">Protomyces lactucae-debilis</name>
    <dbReference type="NCBI Taxonomy" id="2754530"/>
    <lineage>
        <taxon>Eukaryota</taxon>
        <taxon>Fungi</taxon>
        <taxon>Dikarya</taxon>
        <taxon>Ascomycota</taxon>
        <taxon>Taphrinomycotina</taxon>
        <taxon>Taphrinomycetes</taxon>
        <taxon>Taphrinales</taxon>
        <taxon>Protomycetaceae</taxon>
        <taxon>Protomyces</taxon>
    </lineage>
</organism>
<evidence type="ECO:0000256" key="4">
    <source>
        <dbReference type="ARBA" id="ARBA00023136"/>
    </source>
</evidence>
<dbReference type="RefSeq" id="XP_040722488.1">
    <property type="nucleotide sequence ID" value="XM_040872284.1"/>
</dbReference>
<evidence type="ECO:0000256" key="6">
    <source>
        <dbReference type="SAM" id="MobiDB-lite"/>
    </source>
</evidence>
<feature type="compositionally biased region" description="Polar residues" evidence="6">
    <location>
        <begin position="426"/>
        <end position="439"/>
    </location>
</feature>
<evidence type="ECO:0000313" key="8">
    <source>
        <dbReference type="EMBL" id="ORY76035.1"/>
    </source>
</evidence>
<feature type="transmembrane region" description="Helical" evidence="7">
    <location>
        <begin position="92"/>
        <end position="111"/>
    </location>
</feature>
<dbReference type="PANTHER" id="PTHR35779:SF1">
    <property type="entry name" value="PH-RESPONSE REGULATOR PROTEIN PALH_RIM21"/>
    <property type="match status" value="1"/>
</dbReference>
<protein>
    <submittedName>
        <fullName evidence="8">PalH/RIM21-domain-containing protein</fullName>
    </submittedName>
</protein>
<comment type="subcellular location">
    <subcellularLocation>
        <location evidence="1">Membrane</location>
        <topology evidence="1">Multi-pass membrane protein</topology>
    </subcellularLocation>
</comment>
<keyword evidence="2 7" id="KW-0812">Transmembrane</keyword>
<evidence type="ECO:0000313" key="9">
    <source>
        <dbReference type="Proteomes" id="UP000193685"/>
    </source>
</evidence>
<dbReference type="AlphaFoldDB" id="A0A1Y2EZ68"/>
<reference evidence="8 9" key="1">
    <citation type="submission" date="2016-07" db="EMBL/GenBank/DDBJ databases">
        <title>Pervasive Adenine N6-methylation of Active Genes in Fungi.</title>
        <authorList>
            <consortium name="DOE Joint Genome Institute"/>
            <person name="Mondo S.J."/>
            <person name="Dannebaum R.O."/>
            <person name="Kuo R.C."/>
            <person name="Labutti K."/>
            <person name="Haridas S."/>
            <person name="Kuo A."/>
            <person name="Salamov A."/>
            <person name="Ahrendt S.R."/>
            <person name="Lipzen A."/>
            <person name="Sullivan W."/>
            <person name="Andreopoulos W.B."/>
            <person name="Clum A."/>
            <person name="Lindquist E."/>
            <person name="Daum C."/>
            <person name="Ramamoorthy G.K."/>
            <person name="Gryganskyi A."/>
            <person name="Culley D."/>
            <person name="Magnuson J.K."/>
            <person name="James T.Y."/>
            <person name="O'Malley M.A."/>
            <person name="Stajich J.E."/>
            <person name="Spatafora J.W."/>
            <person name="Visel A."/>
            <person name="Grigoriev I.V."/>
        </authorList>
    </citation>
    <scope>NUCLEOTIDE SEQUENCE [LARGE SCALE GENOMIC DNA]</scope>
    <source>
        <strain evidence="8 9">12-1054</strain>
    </source>
</reference>
<evidence type="ECO:0000256" key="1">
    <source>
        <dbReference type="ARBA" id="ARBA00004141"/>
    </source>
</evidence>
<feature type="transmembrane region" description="Helical" evidence="7">
    <location>
        <begin position="307"/>
        <end position="327"/>
    </location>
</feature>
<dbReference type="STRING" id="56484.A0A1Y2EZ68"/>
<proteinExistence type="inferred from homology"/>
<evidence type="ECO:0000256" key="5">
    <source>
        <dbReference type="ARBA" id="ARBA00038109"/>
    </source>
</evidence>
<dbReference type="GeneID" id="63788883"/>
<feature type="transmembrane region" description="Helical" evidence="7">
    <location>
        <begin position="197"/>
        <end position="216"/>
    </location>
</feature>
<dbReference type="PANTHER" id="PTHR35779">
    <property type="entry name" value="PH-RESPONSE REGULATOR PROTEIN PALH/RIM21"/>
    <property type="match status" value="1"/>
</dbReference>
<feature type="region of interest" description="Disordered" evidence="6">
    <location>
        <begin position="426"/>
        <end position="484"/>
    </location>
</feature>
<feature type="compositionally biased region" description="Basic and acidic residues" evidence="6">
    <location>
        <begin position="441"/>
        <end position="455"/>
    </location>
</feature>
<dbReference type="InterPro" id="IPR014844">
    <property type="entry name" value="PalH"/>
</dbReference>
<dbReference type="GO" id="GO:0071467">
    <property type="term" value="P:cellular response to pH"/>
    <property type="evidence" value="ECO:0007669"/>
    <property type="project" value="TreeGrafter"/>
</dbReference>
<name>A0A1Y2EZ68_PROLT</name>
<evidence type="ECO:0000256" key="7">
    <source>
        <dbReference type="SAM" id="Phobius"/>
    </source>
</evidence>
<dbReference type="Proteomes" id="UP000193685">
    <property type="component" value="Unassembled WGS sequence"/>
</dbReference>
<dbReference type="Pfam" id="PF08733">
    <property type="entry name" value="PalH"/>
    <property type="match status" value="1"/>
</dbReference>
<dbReference type="GO" id="GO:0005886">
    <property type="term" value="C:plasma membrane"/>
    <property type="evidence" value="ECO:0007669"/>
    <property type="project" value="TreeGrafter"/>
</dbReference>
<gene>
    <name evidence="8" type="ORF">BCR37DRAFT_415577</name>
</gene>
<dbReference type="OrthoDB" id="5393256at2759"/>
<feature type="transmembrane region" description="Helical" evidence="7">
    <location>
        <begin position="236"/>
        <end position="261"/>
    </location>
</feature>
<feature type="transmembrane region" description="Helical" evidence="7">
    <location>
        <begin position="268"/>
        <end position="287"/>
    </location>
</feature>
<comment type="similarity">
    <text evidence="5">Belongs to the palH/RIM21 family.</text>
</comment>
<keyword evidence="3 7" id="KW-1133">Transmembrane helix</keyword>
<evidence type="ECO:0000256" key="2">
    <source>
        <dbReference type="ARBA" id="ARBA00022692"/>
    </source>
</evidence>
<dbReference type="EMBL" id="MCFI01000024">
    <property type="protein sequence ID" value="ORY76035.1"/>
    <property type="molecule type" value="Genomic_DNA"/>
</dbReference>
<evidence type="ECO:0000256" key="3">
    <source>
        <dbReference type="ARBA" id="ARBA00022989"/>
    </source>
</evidence>
<accession>A0A1Y2EZ68</accession>
<feature type="compositionally biased region" description="Basic and acidic residues" evidence="6">
    <location>
        <begin position="468"/>
        <end position="484"/>
    </location>
</feature>
<keyword evidence="4 7" id="KW-0472">Membrane</keyword>
<keyword evidence="9" id="KW-1185">Reference proteome</keyword>
<sequence>MAPSNNTESLLGKEEWPRTWACQAALLTINGSFTVYDTFGGNARFINATGKSVIDACALKIASASAQAGLAQQQILGPGLMVTPFNMSINPLVYAVAFATCTAWALFLVSLMSGHKRPWLQRGAALSAAIAMTITSDFMFNELELQYMSGRPYNPTDLRNVRARTSTKVIRLISNTLLWLAQIQLVMRLFPRHRDKIIAKYGGFTLIVLETVFSVLNDFYHPSPFNPDAKTLAAPAIAVIAYFMNIAISVIFSGSVLIYALSPSRFRYAFALPHLMHALLSIVSITSPTVFFCLDIWKSEVEGWGDYIRWIGSVACSVIVWAWVDLIESKLVRDSREGVLGREVFEEEMFQQKRKQLRKFGKRASMQPDAIVFEDRSQTTTSRALAPDKGMRRTWMDRFQRPRTEGIPMSELPTIRHPLASTLSVAPSSTLHDGSSSEEPATDRPRHSIQQEERPASIQGAALVHPGFQREDYWPDEKEMSGRR</sequence>
<comment type="caution">
    <text evidence="8">The sequence shown here is derived from an EMBL/GenBank/DDBJ whole genome shotgun (WGS) entry which is preliminary data.</text>
</comment>